<protein>
    <submittedName>
        <fullName evidence="1">Uncharacterized protein</fullName>
    </submittedName>
</protein>
<evidence type="ECO:0000313" key="1">
    <source>
        <dbReference type="EMBL" id="CDL07315.1"/>
    </source>
</evidence>
<proteinExistence type="predicted"/>
<dbReference type="AlphaFoldDB" id="W1DFA0"/>
<keyword evidence="2" id="KW-1185">Reference proteome</keyword>
<reference evidence="1" key="1">
    <citation type="submission" date="2013-10" db="EMBL/GenBank/DDBJ databases">
        <title>Antibiotic resistance diversity of beta-lactamase producers in the General Hospital Vienna.</title>
        <authorList>
            <person name="Barisic I."/>
            <person name="Mitteregger D."/>
            <person name="Hirschl A.M."/>
            <person name="Noehammer C."/>
            <person name="Wiesinger-Mayr H."/>
        </authorList>
    </citation>
    <scope>NUCLEOTIDE SEQUENCE [LARGE SCALE GENOMIC DNA]</scope>
    <source>
        <strain evidence="1">IS43</strain>
    </source>
</reference>
<comment type="caution">
    <text evidence="1">The sequence shown here is derived from an EMBL/GenBank/DDBJ whole genome shotgun (WGS) entry which is preliminary data.</text>
</comment>
<sequence length="51" mass="5892">MTYRQYLIAKIAPVMITNFFSNDAWTDYDDLARTLMMAVDAIIEAEQETAE</sequence>
<dbReference type="Proteomes" id="UP000019183">
    <property type="component" value="Unassembled WGS sequence"/>
</dbReference>
<dbReference type="EMBL" id="CBWK010000027">
    <property type="protein sequence ID" value="CDL07315.1"/>
    <property type="molecule type" value="Genomic_DNA"/>
</dbReference>
<organism evidence="1 2">
    <name type="scientific">Klebsiella pneumoniae IS43</name>
    <dbReference type="NCBI Taxonomy" id="1432552"/>
    <lineage>
        <taxon>Bacteria</taxon>
        <taxon>Pseudomonadati</taxon>
        <taxon>Pseudomonadota</taxon>
        <taxon>Gammaproteobacteria</taxon>
        <taxon>Enterobacterales</taxon>
        <taxon>Enterobacteriaceae</taxon>
        <taxon>Klebsiella/Raoultella group</taxon>
        <taxon>Klebsiella</taxon>
        <taxon>Klebsiella pneumoniae complex</taxon>
    </lineage>
</organism>
<evidence type="ECO:0000313" key="2">
    <source>
        <dbReference type="Proteomes" id="UP000019183"/>
    </source>
</evidence>
<accession>W1DFA0</accession>
<name>W1DFA0_KLEPN</name>